<name>A0A5C8KJ34_9GAMM</name>
<dbReference type="InterPro" id="IPR050183">
    <property type="entry name" value="DsbB"/>
</dbReference>
<proteinExistence type="inferred from homology"/>
<organism evidence="16 17">
    <name type="scientific">Alkalisalibacterium limincola</name>
    <dbReference type="NCBI Taxonomy" id="2699169"/>
    <lineage>
        <taxon>Bacteria</taxon>
        <taxon>Pseudomonadati</taxon>
        <taxon>Pseudomonadota</taxon>
        <taxon>Gammaproteobacteria</taxon>
        <taxon>Lysobacterales</taxon>
        <taxon>Lysobacteraceae</taxon>
        <taxon>Alkalisalibacterium</taxon>
    </lineage>
</organism>
<comment type="caution">
    <text evidence="14">Lacks conserved residue(s) required for the propagation of feature annotation.</text>
</comment>
<feature type="topological domain" description="Cytoplasmic" evidence="14">
    <location>
        <begin position="1"/>
        <end position="13"/>
    </location>
</feature>
<dbReference type="Pfam" id="PF02600">
    <property type="entry name" value="DsbB"/>
    <property type="match status" value="1"/>
</dbReference>
<evidence type="ECO:0000256" key="12">
    <source>
        <dbReference type="ARBA" id="ARBA00023186"/>
    </source>
</evidence>
<dbReference type="GO" id="GO:0009055">
    <property type="term" value="F:electron transfer activity"/>
    <property type="evidence" value="ECO:0007669"/>
    <property type="project" value="UniProtKB-UniRule"/>
</dbReference>
<dbReference type="Proteomes" id="UP000321248">
    <property type="component" value="Unassembled WGS sequence"/>
</dbReference>
<dbReference type="AlphaFoldDB" id="A0A5C8KJ34"/>
<dbReference type="NCBIfam" id="NF003354">
    <property type="entry name" value="PRK04388.1"/>
    <property type="match status" value="1"/>
</dbReference>
<sequence length="169" mass="17992">MSPNPLAWSFRQRFGAGFLACVGLMGYALYAQHGLGLEPCPLCVFQRMAVIALGLVFLAGTVVGPRPGPLRIGFGVLGLIASGVGAGVAGRHVWLQNLPADEVPACSMMSLEYMREAFGIGEVIRRVFTGSGECAEIDWTFLGLSMPAWTLIAFVVLGAWAVLAGLHRR</sequence>
<keyword evidence="13 14" id="KW-0676">Redox-active center</keyword>
<dbReference type="InterPro" id="IPR022920">
    <property type="entry name" value="Disulphide_bond_form_DsbB"/>
</dbReference>
<gene>
    <name evidence="14" type="primary">dsbB</name>
    <name evidence="16" type="ORF">FU658_13755</name>
</gene>
<evidence type="ECO:0000256" key="11">
    <source>
        <dbReference type="ARBA" id="ARBA00023157"/>
    </source>
</evidence>
<dbReference type="PANTHER" id="PTHR36570:SF3">
    <property type="entry name" value="DISULFIDE BOND FORMATION PROTEIN B"/>
    <property type="match status" value="1"/>
</dbReference>
<comment type="subcellular location">
    <subcellularLocation>
        <location evidence="1">Cell inner membrane</location>
        <topology evidence="1">Multi-pass membrane protein</topology>
    </subcellularLocation>
    <subcellularLocation>
        <location evidence="14">Cell membrane</location>
        <topology evidence="14">Multi-pass membrane protein</topology>
    </subcellularLocation>
</comment>
<evidence type="ECO:0000256" key="8">
    <source>
        <dbReference type="ARBA" id="ARBA00022989"/>
    </source>
</evidence>
<keyword evidence="6 14" id="KW-0812">Transmembrane</keyword>
<comment type="caution">
    <text evidence="16">The sequence shown here is derived from an EMBL/GenBank/DDBJ whole genome shotgun (WGS) entry which is preliminary data.</text>
</comment>
<feature type="topological domain" description="Periplasmic" evidence="14">
    <location>
        <begin position="31"/>
        <end position="48"/>
    </location>
</feature>
<dbReference type="HAMAP" id="MF_00286">
    <property type="entry name" value="DsbB"/>
    <property type="match status" value="1"/>
</dbReference>
<evidence type="ECO:0000256" key="14">
    <source>
        <dbReference type="HAMAP-Rule" id="MF_00286"/>
    </source>
</evidence>
<accession>A0A5C8KJ34</accession>
<evidence type="ECO:0000256" key="5">
    <source>
        <dbReference type="ARBA" id="ARBA00022519"/>
    </source>
</evidence>
<evidence type="ECO:0000256" key="3">
    <source>
        <dbReference type="ARBA" id="ARBA00022448"/>
    </source>
</evidence>
<evidence type="ECO:0000313" key="17">
    <source>
        <dbReference type="Proteomes" id="UP000321248"/>
    </source>
</evidence>
<keyword evidence="10 14" id="KW-0472">Membrane</keyword>
<evidence type="ECO:0000256" key="7">
    <source>
        <dbReference type="ARBA" id="ARBA00022982"/>
    </source>
</evidence>
<dbReference type="PANTHER" id="PTHR36570">
    <property type="entry name" value="DISULFIDE BOND FORMATION PROTEIN B"/>
    <property type="match status" value="1"/>
</dbReference>
<dbReference type="InterPro" id="IPR003752">
    <property type="entry name" value="DiS_bond_form_DsbB/BdbC"/>
</dbReference>
<dbReference type="OrthoDB" id="3711263at2"/>
<keyword evidence="8 14" id="KW-1133">Transmembrane helix</keyword>
<keyword evidence="17" id="KW-1185">Reference proteome</keyword>
<protein>
    <recommendedName>
        <fullName evidence="14">Disulfide bond formation protein B</fullName>
    </recommendedName>
    <alternativeName>
        <fullName evidence="14">Disulfide oxidoreductase</fullName>
    </alternativeName>
</protein>
<keyword evidence="7 14" id="KW-0249">Electron transport</keyword>
<evidence type="ECO:0000256" key="1">
    <source>
        <dbReference type="ARBA" id="ARBA00004429"/>
    </source>
</evidence>
<feature type="topological domain" description="Cytoplasmic" evidence="14">
    <location>
        <begin position="168"/>
        <end position="169"/>
    </location>
</feature>
<evidence type="ECO:0000256" key="4">
    <source>
        <dbReference type="ARBA" id="ARBA00022475"/>
    </source>
</evidence>
<feature type="disulfide bond" description="Redox-active" evidence="14">
    <location>
        <begin position="40"/>
        <end position="43"/>
    </location>
</feature>
<feature type="transmembrane region" description="Helical" evidence="15">
    <location>
        <begin position="12"/>
        <end position="32"/>
    </location>
</feature>
<keyword evidence="12 14" id="KW-0143">Chaperone</keyword>
<comment type="similarity">
    <text evidence="2 14">Belongs to the DsbB family.</text>
</comment>
<dbReference type="Gene3D" id="1.20.1550.10">
    <property type="entry name" value="DsbB-like"/>
    <property type="match status" value="1"/>
</dbReference>
<dbReference type="EMBL" id="VRTS01000013">
    <property type="protein sequence ID" value="TXK59179.1"/>
    <property type="molecule type" value="Genomic_DNA"/>
</dbReference>
<reference evidence="16 17" key="1">
    <citation type="submission" date="2019-08" db="EMBL/GenBank/DDBJ databases">
        <authorList>
            <person name="Karlyshev A.V."/>
        </authorList>
    </citation>
    <scope>NUCLEOTIDE SEQUENCE [LARGE SCALE GENOMIC DNA]</scope>
    <source>
        <strain evidence="16 17">Alg18-2.2</strain>
    </source>
</reference>
<evidence type="ECO:0000256" key="15">
    <source>
        <dbReference type="SAM" id="Phobius"/>
    </source>
</evidence>
<dbReference type="InterPro" id="IPR023380">
    <property type="entry name" value="DsbB-like_sf"/>
</dbReference>
<evidence type="ECO:0000256" key="2">
    <source>
        <dbReference type="ARBA" id="ARBA00008823"/>
    </source>
</evidence>
<dbReference type="GO" id="GO:0005886">
    <property type="term" value="C:plasma membrane"/>
    <property type="evidence" value="ECO:0007669"/>
    <property type="project" value="UniProtKB-SubCell"/>
</dbReference>
<evidence type="ECO:0000313" key="16">
    <source>
        <dbReference type="EMBL" id="TXK59179.1"/>
    </source>
</evidence>
<dbReference type="GO" id="GO:0015035">
    <property type="term" value="F:protein-disulfide reductase activity"/>
    <property type="evidence" value="ECO:0007669"/>
    <property type="project" value="UniProtKB-UniRule"/>
</dbReference>
<evidence type="ECO:0000256" key="13">
    <source>
        <dbReference type="ARBA" id="ARBA00023284"/>
    </source>
</evidence>
<keyword evidence="5" id="KW-0997">Cell inner membrane</keyword>
<keyword evidence="11 14" id="KW-1015">Disulfide bond</keyword>
<dbReference type="RefSeq" id="WP_147892602.1">
    <property type="nucleotide sequence ID" value="NZ_VRTS01000013.1"/>
</dbReference>
<feature type="transmembrane region" description="Helical" evidence="15">
    <location>
        <begin position="148"/>
        <end position="166"/>
    </location>
</feature>
<keyword evidence="9 14" id="KW-0560">Oxidoreductase</keyword>
<dbReference type="GO" id="GO:0006457">
    <property type="term" value="P:protein folding"/>
    <property type="evidence" value="ECO:0007669"/>
    <property type="project" value="InterPro"/>
</dbReference>
<dbReference type="SUPFAM" id="SSF158442">
    <property type="entry name" value="DsbB-like"/>
    <property type="match status" value="1"/>
</dbReference>
<evidence type="ECO:0000256" key="9">
    <source>
        <dbReference type="ARBA" id="ARBA00023002"/>
    </source>
</evidence>
<keyword evidence="4 14" id="KW-1003">Cell membrane</keyword>
<feature type="transmembrane region" description="Helical" evidence="15">
    <location>
        <begin position="70"/>
        <end position="89"/>
    </location>
</feature>
<evidence type="ECO:0000256" key="10">
    <source>
        <dbReference type="ARBA" id="ARBA00023136"/>
    </source>
</evidence>
<keyword evidence="3 14" id="KW-0813">Transport</keyword>
<feature type="transmembrane region" description="Helical" evidence="15">
    <location>
        <begin position="44"/>
        <end position="63"/>
    </location>
</feature>
<evidence type="ECO:0000256" key="6">
    <source>
        <dbReference type="ARBA" id="ARBA00022692"/>
    </source>
</evidence>
<comment type="function">
    <text evidence="14">Required for disulfide bond formation in some periplasmic proteins. Acts by oxidizing the DsbA protein.</text>
</comment>